<dbReference type="PANTHER" id="PTHR11215">
    <property type="entry name" value="METAL DEPENDENT HYDROLASE - RELATED"/>
    <property type="match status" value="1"/>
</dbReference>
<dbReference type="AlphaFoldDB" id="A0A151S775"/>
<dbReference type="GO" id="GO:0005634">
    <property type="term" value="C:nucleus"/>
    <property type="evidence" value="ECO:0007669"/>
    <property type="project" value="TreeGrafter"/>
</dbReference>
<gene>
    <name evidence="1" type="ORF">KK1_027555</name>
</gene>
<evidence type="ECO:0000313" key="2">
    <source>
        <dbReference type="Proteomes" id="UP000075243"/>
    </source>
</evidence>
<name>A0A151S775_CAJCA</name>
<dbReference type="Pfam" id="PF03690">
    <property type="entry name" value="MYG1_exonuc"/>
    <property type="match status" value="2"/>
</dbReference>
<dbReference type="Proteomes" id="UP000075243">
    <property type="component" value="Unassembled WGS sequence"/>
</dbReference>
<organism evidence="1 2">
    <name type="scientific">Cajanus cajan</name>
    <name type="common">Pigeon pea</name>
    <name type="synonym">Cajanus indicus</name>
    <dbReference type="NCBI Taxonomy" id="3821"/>
    <lineage>
        <taxon>Eukaryota</taxon>
        <taxon>Viridiplantae</taxon>
        <taxon>Streptophyta</taxon>
        <taxon>Embryophyta</taxon>
        <taxon>Tracheophyta</taxon>
        <taxon>Spermatophyta</taxon>
        <taxon>Magnoliopsida</taxon>
        <taxon>eudicotyledons</taxon>
        <taxon>Gunneridae</taxon>
        <taxon>Pentapetalae</taxon>
        <taxon>rosids</taxon>
        <taxon>fabids</taxon>
        <taxon>Fabales</taxon>
        <taxon>Fabaceae</taxon>
        <taxon>Papilionoideae</taxon>
        <taxon>50 kb inversion clade</taxon>
        <taxon>NPAAA clade</taxon>
        <taxon>indigoferoid/millettioid clade</taxon>
        <taxon>Phaseoleae</taxon>
        <taxon>Cajanus</taxon>
    </lineage>
</organism>
<protein>
    <submittedName>
        <fullName evidence="1">Uncharacterized protein</fullName>
    </submittedName>
</protein>
<evidence type="ECO:0000313" key="1">
    <source>
        <dbReference type="EMBL" id="KYP50618.1"/>
    </source>
</evidence>
<accession>A0A151S775</accession>
<proteinExistence type="predicted"/>
<dbReference type="GO" id="GO:0005737">
    <property type="term" value="C:cytoplasm"/>
    <property type="evidence" value="ECO:0007669"/>
    <property type="project" value="TreeGrafter"/>
</dbReference>
<dbReference type="Gramene" id="C.cajan_26044.t">
    <property type="protein sequence ID" value="C.cajan_26044.t"/>
    <property type="gene ID" value="C.cajan_26044"/>
</dbReference>
<dbReference type="STRING" id="3821.A0A151S775"/>
<sequence>MVKLAGLRHKRWLIASSFSTRVTVGTHDGTFHCDEALACSLLRLSKRFSAAHIVRTRDPNLLQSLHALVDVGGLYDPHFGLEIIANVLGLHQAHSHVRHLYPVIYRNFVEAIDAADNGVNQYDLDFPPKYEVNTTLSSRIKRLNLNWMDSDHSPQRENQAFRQAMKLAGAEFLENVKYFAKSWLPARTIVVESLAARESVDLSGQIIKLNRSCPWKLHIHELEEEMEINPSIKYVLYPDDRSENWRLQAVAISPARFESRKPLPFLWRGLENDKLSEVAGIPGCTFVHMSGFIGGNRSYDGAVAMARASLKA</sequence>
<keyword evidence="2" id="KW-1185">Reference proteome</keyword>
<dbReference type="EMBL" id="KQ483451">
    <property type="protein sequence ID" value="KYP50618.1"/>
    <property type="molecule type" value="Genomic_DNA"/>
</dbReference>
<dbReference type="PANTHER" id="PTHR11215:SF6">
    <property type="entry name" value="METAL-DEPENDENT PROTEIN HYDROLASE"/>
    <property type="match status" value="1"/>
</dbReference>
<dbReference type="InterPro" id="IPR003226">
    <property type="entry name" value="MYG1_exonuclease"/>
</dbReference>
<reference evidence="1" key="1">
    <citation type="journal article" date="2012" name="Nat. Biotechnol.">
        <title>Draft genome sequence of pigeonpea (Cajanus cajan), an orphan legume crop of resource-poor farmers.</title>
        <authorList>
            <person name="Varshney R.K."/>
            <person name="Chen W."/>
            <person name="Li Y."/>
            <person name="Bharti A.K."/>
            <person name="Saxena R.K."/>
            <person name="Schlueter J.A."/>
            <person name="Donoghue M.T."/>
            <person name="Azam S."/>
            <person name="Fan G."/>
            <person name="Whaley A.M."/>
            <person name="Farmer A.D."/>
            <person name="Sheridan J."/>
            <person name="Iwata A."/>
            <person name="Tuteja R."/>
            <person name="Penmetsa R.V."/>
            <person name="Wu W."/>
            <person name="Upadhyaya H.D."/>
            <person name="Yang S.P."/>
            <person name="Shah T."/>
            <person name="Saxena K.B."/>
            <person name="Michael T."/>
            <person name="McCombie W.R."/>
            <person name="Yang B."/>
            <person name="Zhang G."/>
            <person name="Yang H."/>
            <person name="Wang J."/>
            <person name="Spillane C."/>
            <person name="Cook D.R."/>
            <person name="May G.D."/>
            <person name="Xu X."/>
            <person name="Jackson S.A."/>
        </authorList>
    </citation>
    <scope>NUCLEOTIDE SEQUENCE [LARGE SCALE GENOMIC DNA]</scope>
</reference>